<dbReference type="SUPFAM" id="SSF48225">
    <property type="entry name" value="Seven-hairpin glycosidases"/>
    <property type="match status" value="1"/>
</dbReference>
<dbReference type="InterPro" id="IPR036026">
    <property type="entry name" value="Seven-hairpin_glycosidases"/>
</dbReference>
<dbReference type="AlphaFoldDB" id="A0A2G2WC50"/>
<dbReference type="InterPro" id="IPR001382">
    <property type="entry name" value="Glyco_hydro_47"/>
</dbReference>
<protein>
    <submittedName>
        <fullName evidence="6">Alpha-mannosidase I MNS5</fullName>
    </submittedName>
</protein>
<keyword evidence="5" id="KW-0479">Metal-binding</keyword>
<dbReference type="GO" id="GO:0016020">
    <property type="term" value="C:membrane"/>
    <property type="evidence" value="ECO:0007669"/>
    <property type="project" value="InterPro"/>
</dbReference>
<organism evidence="6 7">
    <name type="scientific">Capsicum baccatum</name>
    <name type="common">Peruvian pepper</name>
    <dbReference type="NCBI Taxonomy" id="33114"/>
    <lineage>
        <taxon>Eukaryota</taxon>
        <taxon>Viridiplantae</taxon>
        <taxon>Streptophyta</taxon>
        <taxon>Embryophyta</taxon>
        <taxon>Tracheophyta</taxon>
        <taxon>Spermatophyta</taxon>
        <taxon>Magnoliopsida</taxon>
        <taxon>eudicotyledons</taxon>
        <taxon>Gunneridae</taxon>
        <taxon>Pentapetalae</taxon>
        <taxon>asterids</taxon>
        <taxon>lamiids</taxon>
        <taxon>Solanales</taxon>
        <taxon>Solanaceae</taxon>
        <taxon>Solanoideae</taxon>
        <taxon>Capsiceae</taxon>
        <taxon>Capsicum</taxon>
    </lineage>
</organism>
<dbReference type="OrthoDB" id="8118055at2759"/>
<dbReference type="InterPro" id="IPR044674">
    <property type="entry name" value="EDEM1/2/3"/>
</dbReference>
<accession>A0A2G2WC50</accession>
<reference evidence="7" key="2">
    <citation type="journal article" date="2017" name="J. Anim. Genet.">
        <title>Multiple reference genome sequences of hot pepper reveal the massive evolution of plant disease resistance genes by retroduplication.</title>
        <authorList>
            <person name="Kim S."/>
            <person name="Park J."/>
            <person name="Yeom S.-I."/>
            <person name="Kim Y.-M."/>
            <person name="Seo E."/>
            <person name="Kim K.-T."/>
            <person name="Kim M.-S."/>
            <person name="Lee J.M."/>
            <person name="Cheong K."/>
            <person name="Shin H.-S."/>
            <person name="Kim S.-B."/>
            <person name="Han K."/>
            <person name="Lee J."/>
            <person name="Park M."/>
            <person name="Lee H.-A."/>
            <person name="Lee H.-Y."/>
            <person name="Lee Y."/>
            <person name="Oh S."/>
            <person name="Lee J.H."/>
            <person name="Choi E."/>
            <person name="Choi E."/>
            <person name="Lee S.E."/>
            <person name="Jeon J."/>
            <person name="Kim H."/>
            <person name="Choi G."/>
            <person name="Song H."/>
            <person name="Lee J."/>
            <person name="Lee S.-C."/>
            <person name="Kwon J.-K."/>
            <person name="Lee H.-Y."/>
            <person name="Koo N."/>
            <person name="Hong Y."/>
            <person name="Kim R.W."/>
            <person name="Kang W.-H."/>
            <person name="Huh J.H."/>
            <person name="Kang B.-C."/>
            <person name="Yang T.-J."/>
            <person name="Lee Y.-H."/>
            <person name="Bennetzen J.L."/>
            <person name="Choi D."/>
        </authorList>
    </citation>
    <scope>NUCLEOTIDE SEQUENCE [LARGE SCALE GENOMIC DNA]</scope>
    <source>
        <strain evidence="7">cv. PBC81</strain>
    </source>
</reference>
<comment type="similarity">
    <text evidence="2">Belongs to the glycosyl hydrolase 47 family.</text>
</comment>
<keyword evidence="7" id="KW-1185">Reference proteome</keyword>
<dbReference type="InterPro" id="IPR012341">
    <property type="entry name" value="6hp_glycosidase-like_sf"/>
</dbReference>
<dbReference type="GO" id="GO:1904380">
    <property type="term" value="P:endoplasmic reticulum mannose trimming"/>
    <property type="evidence" value="ECO:0007669"/>
    <property type="project" value="InterPro"/>
</dbReference>
<dbReference type="Gene3D" id="1.50.10.10">
    <property type="match status" value="1"/>
</dbReference>
<sequence>MNNIVVFSLTDPWYMEVSESMMNSLHTHTRVKGGFANVGDVTTMQLEDHQHNFFLSETCKYLYLFFDELFLLNQSYIFTTEGHPLSVRSNWHEKLPKAYNLSYESSIKLKRALNVNGEQNGGSTTFAKDCKDD</sequence>
<dbReference type="EMBL" id="MLFT02000007">
    <property type="protein sequence ID" value="PHT42690.1"/>
    <property type="molecule type" value="Genomic_DNA"/>
</dbReference>
<proteinExistence type="inferred from homology"/>
<comment type="subcellular location">
    <subcellularLocation>
        <location evidence="1">Endoplasmic reticulum</location>
    </subcellularLocation>
</comment>
<dbReference type="GO" id="GO:0005509">
    <property type="term" value="F:calcium ion binding"/>
    <property type="evidence" value="ECO:0007669"/>
    <property type="project" value="InterPro"/>
</dbReference>
<dbReference type="Pfam" id="PF01532">
    <property type="entry name" value="Glyco_hydro_47"/>
    <property type="match status" value="1"/>
</dbReference>
<comment type="caution">
    <text evidence="6">The sequence shown here is derived from an EMBL/GenBank/DDBJ whole genome shotgun (WGS) entry which is preliminary data.</text>
</comment>
<evidence type="ECO:0000313" key="7">
    <source>
        <dbReference type="Proteomes" id="UP000224567"/>
    </source>
</evidence>
<evidence type="ECO:0000256" key="5">
    <source>
        <dbReference type="PIRSR" id="PIRSR601382-2"/>
    </source>
</evidence>
<dbReference type="PANTHER" id="PTHR45679">
    <property type="entry name" value="ER DEGRADATION-ENHANCING ALPHA-MANNOSIDASE-LIKE PROTEIN 2"/>
    <property type="match status" value="1"/>
</dbReference>
<evidence type="ECO:0000256" key="3">
    <source>
        <dbReference type="ARBA" id="ARBA00022824"/>
    </source>
</evidence>
<keyword evidence="3" id="KW-0256">Endoplasmic reticulum</keyword>
<evidence type="ECO:0000313" key="6">
    <source>
        <dbReference type="EMBL" id="PHT42690.1"/>
    </source>
</evidence>
<dbReference type="GO" id="GO:0004571">
    <property type="term" value="F:mannosyl-oligosaccharide 1,2-alpha-mannosidase activity"/>
    <property type="evidence" value="ECO:0007669"/>
    <property type="project" value="InterPro"/>
</dbReference>
<feature type="binding site" evidence="5">
    <location>
        <position position="80"/>
    </location>
    <ligand>
        <name>Ca(2+)</name>
        <dbReference type="ChEBI" id="CHEBI:29108"/>
    </ligand>
</feature>
<evidence type="ECO:0000256" key="1">
    <source>
        <dbReference type="ARBA" id="ARBA00004240"/>
    </source>
</evidence>
<dbReference type="GO" id="GO:0005975">
    <property type="term" value="P:carbohydrate metabolic process"/>
    <property type="evidence" value="ECO:0007669"/>
    <property type="project" value="InterPro"/>
</dbReference>
<evidence type="ECO:0000256" key="2">
    <source>
        <dbReference type="ARBA" id="ARBA00007658"/>
    </source>
</evidence>
<dbReference type="STRING" id="33114.A0A2G2WC50"/>
<keyword evidence="5" id="KW-0106">Calcium</keyword>
<dbReference type="PANTHER" id="PTHR45679:SF5">
    <property type="entry name" value="ER DEGRADATION-ENHANCING ALPHA-MANNOSIDASE-LIKE PROTEIN 1"/>
    <property type="match status" value="1"/>
</dbReference>
<comment type="cofactor">
    <cofactor evidence="5">
        <name>Ca(2+)</name>
        <dbReference type="ChEBI" id="CHEBI:29108"/>
    </cofactor>
</comment>
<name>A0A2G2WC50_CAPBA</name>
<dbReference type="GO" id="GO:0044322">
    <property type="term" value="C:endoplasmic reticulum quality control compartment"/>
    <property type="evidence" value="ECO:0007669"/>
    <property type="project" value="GOC"/>
</dbReference>
<dbReference type="Proteomes" id="UP000224567">
    <property type="component" value="Unassembled WGS sequence"/>
</dbReference>
<reference evidence="6 7" key="1">
    <citation type="journal article" date="2017" name="Genome Biol.">
        <title>New reference genome sequences of hot pepper reveal the massive evolution of plant disease-resistance genes by retroduplication.</title>
        <authorList>
            <person name="Kim S."/>
            <person name="Park J."/>
            <person name="Yeom S.I."/>
            <person name="Kim Y.M."/>
            <person name="Seo E."/>
            <person name="Kim K.T."/>
            <person name="Kim M.S."/>
            <person name="Lee J.M."/>
            <person name="Cheong K."/>
            <person name="Shin H.S."/>
            <person name="Kim S.B."/>
            <person name="Han K."/>
            <person name="Lee J."/>
            <person name="Park M."/>
            <person name="Lee H.A."/>
            <person name="Lee H.Y."/>
            <person name="Lee Y."/>
            <person name="Oh S."/>
            <person name="Lee J.H."/>
            <person name="Choi E."/>
            <person name="Choi E."/>
            <person name="Lee S.E."/>
            <person name="Jeon J."/>
            <person name="Kim H."/>
            <person name="Choi G."/>
            <person name="Song H."/>
            <person name="Lee J."/>
            <person name="Lee S.C."/>
            <person name="Kwon J.K."/>
            <person name="Lee H.Y."/>
            <person name="Koo N."/>
            <person name="Hong Y."/>
            <person name="Kim R.W."/>
            <person name="Kang W.H."/>
            <person name="Huh J.H."/>
            <person name="Kang B.C."/>
            <person name="Yang T.J."/>
            <person name="Lee Y.H."/>
            <person name="Bennetzen J.L."/>
            <person name="Choi D."/>
        </authorList>
    </citation>
    <scope>NUCLEOTIDE SEQUENCE [LARGE SCALE GENOMIC DNA]</scope>
    <source>
        <strain evidence="7">cv. PBC81</strain>
    </source>
</reference>
<evidence type="ECO:0000256" key="4">
    <source>
        <dbReference type="ARBA" id="ARBA00023180"/>
    </source>
</evidence>
<keyword evidence="4" id="KW-0325">Glycoprotein</keyword>
<gene>
    <name evidence="6" type="ORF">CQW23_16715</name>
</gene>